<keyword evidence="2" id="KW-1185">Reference proteome</keyword>
<dbReference type="EMBL" id="NHYE01005590">
    <property type="protein sequence ID" value="PPQ68673.1"/>
    <property type="molecule type" value="Genomic_DNA"/>
</dbReference>
<evidence type="ECO:0000313" key="1">
    <source>
        <dbReference type="EMBL" id="PPQ68673.1"/>
    </source>
</evidence>
<dbReference type="Proteomes" id="UP000284706">
    <property type="component" value="Unassembled WGS sequence"/>
</dbReference>
<comment type="caution">
    <text evidence="1">The sequence shown here is derived from an EMBL/GenBank/DDBJ whole genome shotgun (WGS) entry which is preliminary data.</text>
</comment>
<accession>A0A409VR16</accession>
<dbReference type="OrthoDB" id="2745898at2759"/>
<proteinExistence type="predicted"/>
<evidence type="ECO:0008006" key="3">
    <source>
        <dbReference type="Google" id="ProtNLM"/>
    </source>
</evidence>
<dbReference type="AlphaFoldDB" id="A0A409VR16"/>
<organism evidence="1 2">
    <name type="scientific">Gymnopilus dilepis</name>
    <dbReference type="NCBI Taxonomy" id="231916"/>
    <lineage>
        <taxon>Eukaryota</taxon>
        <taxon>Fungi</taxon>
        <taxon>Dikarya</taxon>
        <taxon>Basidiomycota</taxon>
        <taxon>Agaricomycotina</taxon>
        <taxon>Agaricomycetes</taxon>
        <taxon>Agaricomycetidae</taxon>
        <taxon>Agaricales</taxon>
        <taxon>Agaricineae</taxon>
        <taxon>Hymenogastraceae</taxon>
        <taxon>Gymnopilus</taxon>
    </lineage>
</organism>
<dbReference type="STRING" id="231916.A0A409VR16"/>
<sequence>MILPYRRQSVIGKAEISDTYLPQEVADLIIDQVALHESQATLQACTLVSRSFSLPSRRHLFSNIDFLIDTSHQARANRLLKVLQRKKNTHLVSAIRSLKVTYDTPSFQPPTFFQEMRLEKIFLKSRKVAHDTLKSFGLEKDKMFDLLELLSEQELEIFQFIGKQYLYWSKADTLQAIEEPLARLCSSSALKVLHLIDIRQAPKSLLVAALSSARLKELRLSYVFFDGEDPLDTPPTLGRHSLEMLEMLEMTYLSYPHIFGLFRSVLRIPDHWPSVVFPRLRTLRVSPRAYEDWRDISQYVIHSMPSLENLQFVQKRSTLDHMVYHTFHGVPLNPVNSLRHLKFIITCCGTGDDLIAKQLALARFFEARSLPTTITSIDLIFYMELDQRSTDQDLQRPFLRSQGWDAMDRSMSSQSYANLKKVAFNMKSFHRGSITVPAYPSLISGMDASIILPLLSSCSPRLEVEMNQETIYGPKMTHEYIRFQDCD</sequence>
<reference evidence="1 2" key="1">
    <citation type="journal article" date="2018" name="Evol. Lett.">
        <title>Horizontal gene cluster transfer increased hallucinogenic mushroom diversity.</title>
        <authorList>
            <person name="Reynolds H.T."/>
            <person name="Vijayakumar V."/>
            <person name="Gluck-Thaler E."/>
            <person name="Korotkin H.B."/>
            <person name="Matheny P.B."/>
            <person name="Slot J.C."/>
        </authorList>
    </citation>
    <scope>NUCLEOTIDE SEQUENCE [LARGE SCALE GENOMIC DNA]</scope>
    <source>
        <strain evidence="1 2">SRW20</strain>
    </source>
</reference>
<gene>
    <name evidence="1" type="ORF">CVT26_002955</name>
</gene>
<evidence type="ECO:0000313" key="2">
    <source>
        <dbReference type="Proteomes" id="UP000284706"/>
    </source>
</evidence>
<dbReference type="InParanoid" id="A0A409VR16"/>
<name>A0A409VR16_9AGAR</name>
<protein>
    <recommendedName>
        <fullName evidence="3">F-box domain-containing protein</fullName>
    </recommendedName>
</protein>